<keyword evidence="3 6" id="KW-0963">Cytoplasm</keyword>
<dbReference type="InterPro" id="IPR042241">
    <property type="entry name" value="GCP_C_sf"/>
</dbReference>
<dbReference type="Pfam" id="PF04130">
    <property type="entry name" value="GCP_C_terminal"/>
    <property type="match status" value="1"/>
</dbReference>
<dbReference type="GO" id="GO:0031122">
    <property type="term" value="P:cytoplasmic microtubule organization"/>
    <property type="evidence" value="ECO:0007669"/>
    <property type="project" value="TreeGrafter"/>
</dbReference>
<evidence type="ECO:0000256" key="3">
    <source>
        <dbReference type="ARBA" id="ARBA00022490"/>
    </source>
</evidence>
<dbReference type="GO" id="GO:0051011">
    <property type="term" value="F:microtubule minus-end binding"/>
    <property type="evidence" value="ECO:0007669"/>
    <property type="project" value="TreeGrafter"/>
</dbReference>
<feature type="signal peptide" evidence="8">
    <location>
        <begin position="1"/>
        <end position="15"/>
    </location>
</feature>
<feature type="domain" description="Gamma tubulin complex component C-terminal" evidence="9">
    <location>
        <begin position="321"/>
        <end position="744"/>
    </location>
</feature>
<dbReference type="GO" id="GO:0051225">
    <property type="term" value="P:spindle assembly"/>
    <property type="evidence" value="ECO:0007669"/>
    <property type="project" value="TreeGrafter"/>
</dbReference>
<gene>
    <name evidence="11" type="primary">Tubgcp4</name>
    <name evidence="11" type="ORF">LOC62_01G001153</name>
</gene>
<feature type="region of interest" description="Disordered" evidence="7">
    <location>
        <begin position="69"/>
        <end position="90"/>
    </location>
</feature>
<dbReference type="GeneID" id="87804410"/>
<reference evidence="11" key="1">
    <citation type="submission" date="2023-10" db="EMBL/GenBank/DDBJ databases">
        <authorList>
            <person name="Noh H."/>
        </authorList>
    </citation>
    <scope>NUCLEOTIDE SEQUENCE</scope>
    <source>
        <strain evidence="11">DUCC4014</strain>
    </source>
</reference>
<dbReference type="GO" id="GO:0007020">
    <property type="term" value="P:microtubule nucleation"/>
    <property type="evidence" value="ECO:0007669"/>
    <property type="project" value="InterPro"/>
</dbReference>
<dbReference type="GO" id="GO:0000922">
    <property type="term" value="C:spindle pole"/>
    <property type="evidence" value="ECO:0007669"/>
    <property type="project" value="InterPro"/>
</dbReference>
<keyword evidence="4 6" id="KW-0493">Microtubule</keyword>
<dbReference type="RefSeq" id="XP_062623612.1">
    <property type="nucleotide sequence ID" value="XM_062767628.1"/>
</dbReference>
<proteinExistence type="inferred from homology"/>
<dbReference type="GO" id="GO:0044732">
    <property type="term" value="C:mitotic spindle pole body"/>
    <property type="evidence" value="ECO:0007669"/>
    <property type="project" value="TreeGrafter"/>
</dbReference>
<name>A0AAF1BHH5_9TREE</name>
<evidence type="ECO:0000313" key="12">
    <source>
        <dbReference type="Proteomes" id="UP000827549"/>
    </source>
</evidence>
<evidence type="ECO:0000259" key="9">
    <source>
        <dbReference type="Pfam" id="PF04130"/>
    </source>
</evidence>
<dbReference type="Proteomes" id="UP000827549">
    <property type="component" value="Chromosome 1"/>
</dbReference>
<protein>
    <recommendedName>
        <fullName evidence="6">Spindle pole body component</fullName>
    </recommendedName>
</protein>
<dbReference type="InterPro" id="IPR041470">
    <property type="entry name" value="GCP_N"/>
</dbReference>
<evidence type="ECO:0000256" key="4">
    <source>
        <dbReference type="ARBA" id="ARBA00022701"/>
    </source>
</evidence>
<comment type="similarity">
    <text evidence="2 6">Belongs to the TUBGCP family.</text>
</comment>
<evidence type="ECO:0000256" key="5">
    <source>
        <dbReference type="ARBA" id="ARBA00023212"/>
    </source>
</evidence>
<comment type="subcellular location">
    <subcellularLocation>
        <location evidence="1 6">Cytoplasm</location>
        <location evidence="1 6">Cytoskeleton</location>
        <location evidence="1 6">Microtubule organizing center</location>
    </subcellularLocation>
</comment>
<evidence type="ECO:0000256" key="8">
    <source>
        <dbReference type="SAM" id="SignalP"/>
    </source>
</evidence>
<dbReference type="PANTHER" id="PTHR19302">
    <property type="entry name" value="GAMMA TUBULIN COMPLEX PROTEIN"/>
    <property type="match status" value="1"/>
</dbReference>
<evidence type="ECO:0000256" key="6">
    <source>
        <dbReference type="RuleBase" id="RU363050"/>
    </source>
</evidence>
<evidence type="ECO:0000313" key="11">
    <source>
        <dbReference type="EMBL" id="WOO77580.1"/>
    </source>
</evidence>
<feature type="region of interest" description="Disordered" evidence="7">
    <location>
        <begin position="540"/>
        <end position="573"/>
    </location>
</feature>
<dbReference type="AlphaFoldDB" id="A0AAF1BHH5"/>
<feature type="chain" id="PRO_5042059481" description="Spindle pole body component" evidence="8">
    <location>
        <begin position="16"/>
        <end position="764"/>
    </location>
</feature>
<dbReference type="GO" id="GO:0005874">
    <property type="term" value="C:microtubule"/>
    <property type="evidence" value="ECO:0007669"/>
    <property type="project" value="UniProtKB-KW"/>
</dbReference>
<dbReference type="GO" id="GO:0000278">
    <property type="term" value="P:mitotic cell cycle"/>
    <property type="evidence" value="ECO:0007669"/>
    <property type="project" value="TreeGrafter"/>
</dbReference>
<accession>A0AAF1BHH5</accession>
<evidence type="ECO:0000259" key="10">
    <source>
        <dbReference type="Pfam" id="PF17681"/>
    </source>
</evidence>
<dbReference type="EMBL" id="CP086714">
    <property type="protein sequence ID" value="WOO77580.1"/>
    <property type="molecule type" value="Genomic_DNA"/>
</dbReference>
<keyword evidence="8" id="KW-0732">Signal</keyword>
<evidence type="ECO:0000256" key="7">
    <source>
        <dbReference type="SAM" id="MobiDB-lite"/>
    </source>
</evidence>
<dbReference type="GO" id="GO:0043015">
    <property type="term" value="F:gamma-tubulin binding"/>
    <property type="evidence" value="ECO:0007669"/>
    <property type="project" value="InterPro"/>
</dbReference>
<dbReference type="InterPro" id="IPR007259">
    <property type="entry name" value="GCP"/>
</dbReference>
<feature type="domain" description="Gamma tubulin complex component protein N-terminal" evidence="10">
    <location>
        <begin position="2"/>
        <end position="270"/>
    </location>
</feature>
<keyword evidence="5 6" id="KW-0206">Cytoskeleton</keyword>
<dbReference type="InterPro" id="IPR040457">
    <property type="entry name" value="GCP_C"/>
</dbReference>
<dbReference type="PANTHER" id="PTHR19302:SF27">
    <property type="entry name" value="GAMMA-TUBULIN COMPLEX COMPONENT 4"/>
    <property type="match status" value="1"/>
</dbReference>
<dbReference type="Pfam" id="PF17681">
    <property type="entry name" value="GCP_N_terminal"/>
    <property type="match status" value="1"/>
</dbReference>
<dbReference type="Gene3D" id="1.20.120.1900">
    <property type="entry name" value="Gamma-tubulin complex, C-terminal domain"/>
    <property type="match status" value="1"/>
</dbReference>
<dbReference type="GO" id="GO:0051321">
    <property type="term" value="P:meiotic cell cycle"/>
    <property type="evidence" value="ECO:0007669"/>
    <property type="project" value="TreeGrafter"/>
</dbReference>
<evidence type="ECO:0000256" key="1">
    <source>
        <dbReference type="ARBA" id="ARBA00004267"/>
    </source>
</evidence>
<organism evidence="11 12">
    <name type="scientific">Vanrija pseudolonga</name>
    <dbReference type="NCBI Taxonomy" id="143232"/>
    <lineage>
        <taxon>Eukaryota</taxon>
        <taxon>Fungi</taxon>
        <taxon>Dikarya</taxon>
        <taxon>Basidiomycota</taxon>
        <taxon>Agaricomycotina</taxon>
        <taxon>Tremellomycetes</taxon>
        <taxon>Trichosporonales</taxon>
        <taxon>Trichosporonaceae</taxon>
        <taxon>Vanrija</taxon>
    </lineage>
</organism>
<keyword evidence="12" id="KW-1185">Reference proteome</keyword>
<sequence>MLAELLLVLGGHTSALFTPSGVSPSLAAYLHPGEVAALNTLVTLAGQYRSVRSWAEGTQAAARAGVLAASKSRKGKQREETPPPDTAPGQYTAVLAGAIRAVLREYDELVVHTEAAVLASDPGYVQRGEGASTFVPLSLLVATFDAWQAPMAALAALVARAPQYSPGELMQHLSDCGSTGHPELRRVFGALLDAVWAHFKAGLVVFLLDGIAADTSTPSAPAIGLDAGADPPHRLYKLDLALVPASVGAPTRESILYVGRVAATLKREGRALPRSLVEKARKDVLASSFDALDAAVQRTRAEVGEWLWTHILTGPQVAEALESFGNYFLTRDADFSLNVIREIARLRRDRLLLANPLSSSSVIRAYDLDLALLRASVGTDAEADRALEALSWSMPAGHLRPNSKPTPDDGSVRGLFAPALLGTPLALTATVAWPLDLFMTPPAVAAYSDIHAYLYAIRDAHARVLDCWSALSGAQRRRRVWTGADEGGLGDERAARTALARTAWATVRAMLFFLDQLLGHFMTDIVGTQHRRLLEQLANASPDARAATPQRPSSAAARPGSVTPFSRPRSASPARGAQYLDFLTLRQMHARHLAFLREGLLIAERDSAVLVRDILDTCKRFAGLVERWGGDVLPELLQEGDTQGGLLAERTRAVDEISDTLHDLIGDFFRMLLESQAPVAANNAATDEAASSTTRASLSRATLSRTRVTQIMHASRTGIGATEVDDAVMARHIEQLLLRLDFNGVLTLWQEGRAGRDVLPPRPL</sequence>
<dbReference type="GO" id="GO:0000930">
    <property type="term" value="C:gamma-tubulin complex"/>
    <property type="evidence" value="ECO:0007669"/>
    <property type="project" value="TreeGrafter"/>
</dbReference>
<evidence type="ECO:0000256" key="2">
    <source>
        <dbReference type="ARBA" id="ARBA00010337"/>
    </source>
</evidence>